<reference evidence="1" key="1">
    <citation type="submission" date="2020-04" db="EMBL/GenBank/DDBJ databases">
        <authorList>
            <person name="Alioto T."/>
            <person name="Alioto T."/>
            <person name="Gomez Garrido J."/>
        </authorList>
    </citation>
    <scope>NUCLEOTIDE SEQUENCE</scope>
    <source>
        <strain evidence="1">A484AB</strain>
    </source>
</reference>
<dbReference type="AlphaFoldDB" id="A0A7D9IUX8"/>
<evidence type="ECO:0000313" key="2">
    <source>
        <dbReference type="Proteomes" id="UP001152795"/>
    </source>
</evidence>
<proteinExistence type="predicted"/>
<evidence type="ECO:0000313" key="1">
    <source>
        <dbReference type="EMBL" id="CAB4017627.1"/>
    </source>
</evidence>
<name>A0A7D9IUX8_PARCT</name>
<dbReference type="EMBL" id="CACRXK020009630">
    <property type="protein sequence ID" value="CAB4017627.1"/>
    <property type="molecule type" value="Genomic_DNA"/>
</dbReference>
<accession>A0A7D9IUX8</accession>
<keyword evidence="2" id="KW-1185">Reference proteome</keyword>
<gene>
    <name evidence="1" type="ORF">PACLA_8A083591</name>
</gene>
<protein>
    <submittedName>
        <fullName evidence="1">Uncharacterized protein</fullName>
    </submittedName>
</protein>
<dbReference type="OrthoDB" id="5986853at2759"/>
<dbReference type="PANTHER" id="PTHR47018">
    <property type="entry name" value="CXC DOMAIN-CONTAINING PROTEIN-RELATED"/>
    <property type="match status" value="1"/>
</dbReference>
<comment type="caution">
    <text evidence="1">The sequence shown here is derived from an EMBL/GenBank/DDBJ whole genome shotgun (WGS) entry which is preliminary data.</text>
</comment>
<dbReference type="PANTHER" id="PTHR47018:SF2">
    <property type="entry name" value="TESMIN_TSO1-LIKE CXC DOMAIN-CONTAINING PROTEIN"/>
    <property type="match status" value="1"/>
</dbReference>
<dbReference type="Proteomes" id="UP001152795">
    <property type="component" value="Unassembled WGS sequence"/>
</dbReference>
<sequence>MGLSAQKTFKKQVNNLVDVIRTMGNPFLDDFPELVTLDRRDCMDDAVAEAVVNLEQLGKKQYQDFVKAVIKDRTISITNPIKKNKLPLYGKRPSRAKSKQSKTITALQNNVALFAQLYIAMQSRDADLEEFFSHEVQGFPPSLSEFGNLRLPNAKSELMKCIIQPQQPEPPPTFDCRICDGAVIVHCLPVTGAITFDDYADKVFIPYLRGQDSRRVDVV</sequence>
<organism evidence="1 2">
    <name type="scientific">Paramuricea clavata</name>
    <name type="common">Red gorgonian</name>
    <name type="synonym">Violescent sea-whip</name>
    <dbReference type="NCBI Taxonomy" id="317549"/>
    <lineage>
        <taxon>Eukaryota</taxon>
        <taxon>Metazoa</taxon>
        <taxon>Cnidaria</taxon>
        <taxon>Anthozoa</taxon>
        <taxon>Octocorallia</taxon>
        <taxon>Malacalcyonacea</taxon>
        <taxon>Plexauridae</taxon>
        <taxon>Paramuricea</taxon>
    </lineage>
</organism>